<name>A0ABS4Z4F0_9ACTN</name>
<organism evidence="3 4">
    <name type="scientific">Microlunatus capsulatus</name>
    <dbReference type="NCBI Taxonomy" id="99117"/>
    <lineage>
        <taxon>Bacteria</taxon>
        <taxon>Bacillati</taxon>
        <taxon>Actinomycetota</taxon>
        <taxon>Actinomycetes</taxon>
        <taxon>Propionibacteriales</taxon>
        <taxon>Propionibacteriaceae</taxon>
        <taxon>Microlunatus</taxon>
    </lineage>
</organism>
<accession>A0ABS4Z4F0</accession>
<evidence type="ECO:0000313" key="4">
    <source>
        <dbReference type="Proteomes" id="UP000758168"/>
    </source>
</evidence>
<proteinExistence type="predicted"/>
<protein>
    <submittedName>
        <fullName evidence="3">Uncharacterized protein</fullName>
    </submittedName>
</protein>
<sequence length="58" mass="5948">MSRPRRPAAGGLTTGDRTQPQPATGRPAPGGADLRWLGLLLCLVSAAVMVLLVVLLVG</sequence>
<feature type="transmembrane region" description="Helical" evidence="2">
    <location>
        <begin position="36"/>
        <end position="57"/>
    </location>
</feature>
<dbReference type="Proteomes" id="UP000758168">
    <property type="component" value="Unassembled WGS sequence"/>
</dbReference>
<evidence type="ECO:0000256" key="2">
    <source>
        <dbReference type="SAM" id="Phobius"/>
    </source>
</evidence>
<feature type="region of interest" description="Disordered" evidence="1">
    <location>
        <begin position="1"/>
        <end position="29"/>
    </location>
</feature>
<evidence type="ECO:0000256" key="1">
    <source>
        <dbReference type="SAM" id="MobiDB-lite"/>
    </source>
</evidence>
<reference evidence="3 4" key="1">
    <citation type="submission" date="2021-03" db="EMBL/GenBank/DDBJ databases">
        <title>Sequencing the genomes of 1000 actinobacteria strains.</title>
        <authorList>
            <person name="Klenk H.-P."/>
        </authorList>
    </citation>
    <scope>NUCLEOTIDE SEQUENCE [LARGE SCALE GENOMIC DNA]</scope>
    <source>
        <strain evidence="3 4">DSM 12936</strain>
    </source>
</reference>
<keyword evidence="2" id="KW-1133">Transmembrane helix</keyword>
<dbReference type="EMBL" id="JAGIOB010000001">
    <property type="protein sequence ID" value="MBP2415928.1"/>
    <property type="molecule type" value="Genomic_DNA"/>
</dbReference>
<keyword evidence="4" id="KW-1185">Reference proteome</keyword>
<keyword evidence="2" id="KW-0812">Transmembrane</keyword>
<dbReference type="RefSeq" id="WP_210053292.1">
    <property type="nucleotide sequence ID" value="NZ_BAAAMH010000027.1"/>
</dbReference>
<gene>
    <name evidence="3" type="ORF">JOF54_000850</name>
</gene>
<evidence type="ECO:0000313" key="3">
    <source>
        <dbReference type="EMBL" id="MBP2415928.1"/>
    </source>
</evidence>
<comment type="caution">
    <text evidence="3">The sequence shown here is derived from an EMBL/GenBank/DDBJ whole genome shotgun (WGS) entry which is preliminary data.</text>
</comment>
<keyword evidence="2" id="KW-0472">Membrane</keyword>